<protein>
    <submittedName>
        <fullName evidence="1">Uncharacterized protein</fullName>
    </submittedName>
</protein>
<dbReference type="Proteomes" id="UP001465976">
    <property type="component" value="Unassembled WGS sequence"/>
</dbReference>
<evidence type="ECO:0000313" key="1">
    <source>
        <dbReference type="EMBL" id="KAL0568588.1"/>
    </source>
</evidence>
<evidence type="ECO:0000313" key="2">
    <source>
        <dbReference type="Proteomes" id="UP001465976"/>
    </source>
</evidence>
<feature type="non-terminal residue" evidence="1">
    <location>
        <position position="141"/>
    </location>
</feature>
<gene>
    <name evidence="1" type="ORF">V5O48_013395</name>
</gene>
<sequence length="141" mass="15774">MASGSLLRLPQSLQLYSHNIDARSYASDRARHRRLTEGHPPVHTFTLSGFWVSKPEDYSQASPSTLHKTITRSLLERLEAPTLADVFSQSPLLPKLRSLQPAAQSHFDADNVFVDVVKSRWDRTSGDGSSYATERLRAVVL</sequence>
<proteinExistence type="predicted"/>
<organism evidence="1 2">
    <name type="scientific">Marasmius crinis-equi</name>
    <dbReference type="NCBI Taxonomy" id="585013"/>
    <lineage>
        <taxon>Eukaryota</taxon>
        <taxon>Fungi</taxon>
        <taxon>Dikarya</taxon>
        <taxon>Basidiomycota</taxon>
        <taxon>Agaricomycotina</taxon>
        <taxon>Agaricomycetes</taxon>
        <taxon>Agaricomycetidae</taxon>
        <taxon>Agaricales</taxon>
        <taxon>Marasmiineae</taxon>
        <taxon>Marasmiaceae</taxon>
        <taxon>Marasmius</taxon>
    </lineage>
</organism>
<dbReference type="EMBL" id="JBAHYK010001300">
    <property type="protein sequence ID" value="KAL0568588.1"/>
    <property type="molecule type" value="Genomic_DNA"/>
</dbReference>
<accession>A0ABR3F069</accession>
<comment type="caution">
    <text evidence="1">The sequence shown here is derived from an EMBL/GenBank/DDBJ whole genome shotgun (WGS) entry which is preliminary data.</text>
</comment>
<reference evidence="1 2" key="1">
    <citation type="submission" date="2024-02" db="EMBL/GenBank/DDBJ databases">
        <title>A draft genome for the cacao thread blight pathogen Marasmius crinis-equi.</title>
        <authorList>
            <person name="Cohen S.P."/>
            <person name="Baruah I.K."/>
            <person name="Amoako-Attah I."/>
            <person name="Bukari Y."/>
            <person name="Meinhardt L.W."/>
            <person name="Bailey B.A."/>
        </authorList>
    </citation>
    <scope>NUCLEOTIDE SEQUENCE [LARGE SCALE GENOMIC DNA]</scope>
    <source>
        <strain evidence="1 2">GH-76</strain>
    </source>
</reference>
<name>A0ABR3F069_9AGAR</name>
<keyword evidence="2" id="KW-1185">Reference proteome</keyword>